<dbReference type="InterPro" id="IPR032710">
    <property type="entry name" value="NTF2-like_dom_sf"/>
</dbReference>
<dbReference type="SUPFAM" id="SSF54427">
    <property type="entry name" value="NTF2-like"/>
    <property type="match status" value="1"/>
</dbReference>
<proteinExistence type="predicted"/>
<dbReference type="InterPro" id="IPR037401">
    <property type="entry name" value="SnoaL-like"/>
</dbReference>
<dbReference type="AlphaFoldDB" id="A0A1Y2MAM8"/>
<protein>
    <recommendedName>
        <fullName evidence="1">SnoaL-like domain-containing protein</fullName>
    </recommendedName>
</protein>
<name>A0A1Y2MAM8_EPING</name>
<evidence type="ECO:0000259" key="1">
    <source>
        <dbReference type="Pfam" id="PF13577"/>
    </source>
</evidence>
<dbReference type="EMBL" id="KZ107839">
    <property type="protein sequence ID" value="OSS53176.1"/>
    <property type="molecule type" value="Genomic_DNA"/>
</dbReference>
<feature type="domain" description="SnoaL-like" evidence="1">
    <location>
        <begin position="2"/>
        <end position="130"/>
    </location>
</feature>
<dbReference type="STRING" id="105696.A0A1Y2MAM8"/>
<dbReference type="PROSITE" id="PS51257">
    <property type="entry name" value="PROKAR_LIPOPROTEIN"/>
    <property type="match status" value="1"/>
</dbReference>
<accession>A0A1Y2MAM8</accession>
<dbReference type="Proteomes" id="UP000193240">
    <property type="component" value="Unassembled WGS sequence"/>
</dbReference>
<keyword evidence="3" id="KW-1185">Reference proteome</keyword>
<gene>
    <name evidence="2" type="ORF">B5807_02029</name>
</gene>
<evidence type="ECO:0000313" key="3">
    <source>
        <dbReference type="Proteomes" id="UP000193240"/>
    </source>
</evidence>
<dbReference type="OMA" id="KLVWTEG"/>
<evidence type="ECO:0000313" key="2">
    <source>
        <dbReference type="EMBL" id="OSS53176.1"/>
    </source>
</evidence>
<sequence length="146" mass="16330">MTLSPREAVADALHRAILGLDSNNPTLFSSACLQTEEMLWIGGGFHITGWLAIKQLFDKLFTMVTTHTITNIRVDLEEGASEAHLTAHAMSYHIRPEDAFAEEDTSYTASSLYDIGLVRGEEGAWRIRRWEATVLWTKGDRSIIHG</sequence>
<dbReference type="Pfam" id="PF13577">
    <property type="entry name" value="SnoaL_4"/>
    <property type="match status" value="1"/>
</dbReference>
<dbReference type="Gene3D" id="3.10.450.50">
    <property type="match status" value="1"/>
</dbReference>
<organism evidence="2 3">
    <name type="scientific">Epicoccum nigrum</name>
    <name type="common">Soil fungus</name>
    <name type="synonym">Epicoccum purpurascens</name>
    <dbReference type="NCBI Taxonomy" id="105696"/>
    <lineage>
        <taxon>Eukaryota</taxon>
        <taxon>Fungi</taxon>
        <taxon>Dikarya</taxon>
        <taxon>Ascomycota</taxon>
        <taxon>Pezizomycotina</taxon>
        <taxon>Dothideomycetes</taxon>
        <taxon>Pleosporomycetidae</taxon>
        <taxon>Pleosporales</taxon>
        <taxon>Pleosporineae</taxon>
        <taxon>Didymellaceae</taxon>
        <taxon>Epicoccum</taxon>
    </lineage>
</organism>
<dbReference type="InParanoid" id="A0A1Y2MAM8"/>
<reference evidence="2 3" key="1">
    <citation type="journal article" date="2017" name="Genome Announc.">
        <title>Genome sequence of the saprophytic ascomycete Epicoccum nigrum ICMP 19927 strain isolated from New Zealand.</title>
        <authorList>
            <person name="Fokin M."/>
            <person name="Fleetwood D."/>
            <person name="Weir B.S."/>
            <person name="Villas-Boas S.G."/>
        </authorList>
    </citation>
    <scope>NUCLEOTIDE SEQUENCE [LARGE SCALE GENOMIC DNA]</scope>
    <source>
        <strain evidence="2 3">ICMP 19927</strain>
    </source>
</reference>